<feature type="region of interest" description="Disordered" evidence="1">
    <location>
        <begin position="47"/>
        <end position="97"/>
    </location>
</feature>
<feature type="compositionally biased region" description="Basic residues" evidence="1">
    <location>
        <begin position="85"/>
        <end position="97"/>
    </location>
</feature>
<keyword evidence="3" id="KW-1185">Reference proteome</keyword>
<dbReference type="Proteomes" id="UP001153328">
    <property type="component" value="Unassembled WGS sequence"/>
</dbReference>
<evidence type="ECO:0000313" key="3">
    <source>
        <dbReference type="Proteomes" id="UP001153328"/>
    </source>
</evidence>
<dbReference type="AlphaFoldDB" id="A0A9W4ECU6"/>
<reference evidence="2" key="1">
    <citation type="submission" date="2021-06" db="EMBL/GenBank/DDBJ databases">
        <authorList>
            <person name="Arsene-Ploetze F."/>
        </authorList>
    </citation>
    <scope>NUCLEOTIDE SEQUENCE</scope>
    <source>
        <strain evidence="2">SBRY1</strain>
    </source>
</reference>
<organism evidence="2 3">
    <name type="scientific">Actinacidiphila bryophytorum</name>
    <dbReference type="NCBI Taxonomy" id="1436133"/>
    <lineage>
        <taxon>Bacteria</taxon>
        <taxon>Bacillati</taxon>
        <taxon>Actinomycetota</taxon>
        <taxon>Actinomycetes</taxon>
        <taxon>Kitasatosporales</taxon>
        <taxon>Streptomycetaceae</taxon>
        <taxon>Actinacidiphila</taxon>
    </lineage>
</organism>
<evidence type="ECO:0000256" key="1">
    <source>
        <dbReference type="SAM" id="MobiDB-lite"/>
    </source>
</evidence>
<evidence type="ECO:0000313" key="2">
    <source>
        <dbReference type="EMBL" id="CAG7608548.1"/>
    </source>
</evidence>
<name>A0A9W4ECU6_9ACTN</name>
<dbReference type="EMBL" id="CAJVAX010000001">
    <property type="protein sequence ID" value="CAG7608548.1"/>
    <property type="molecule type" value="Genomic_DNA"/>
</dbReference>
<protein>
    <submittedName>
        <fullName evidence="2">Uncharacterized protein</fullName>
    </submittedName>
</protein>
<gene>
    <name evidence="2" type="ORF">SBRY_11153</name>
</gene>
<feature type="compositionally biased region" description="Basic and acidic residues" evidence="1">
    <location>
        <begin position="1"/>
        <end position="23"/>
    </location>
</feature>
<comment type="caution">
    <text evidence="2">The sequence shown here is derived from an EMBL/GenBank/DDBJ whole genome shotgun (WGS) entry which is preliminary data.</text>
</comment>
<feature type="region of interest" description="Disordered" evidence="1">
    <location>
        <begin position="1"/>
        <end position="29"/>
    </location>
</feature>
<accession>A0A9W4ECU6</accession>
<proteinExistence type="predicted"/>
<sequence length="97" mass="10902">MWRGHLGDEAKGIGKTDPGKPTEENTMFGYEIQQARRDELQRSADEWRLAQQAKAARAERRAAARRSPARSAVRTDQEAAESPARARRRVLHPHSAA</sequence>